<reference evidence="2 3" key="1">
    <citation type="submission" date="2019-03" db="EMBL/GenBank/DDBJ databases">
        <title>Genomic Encyclopedia of Type Strains, Phase III (KMG-III): the genomes of soil and plant-associated and newly described type strains.</title>
        <authorList>
            <person name="Whitman W."/>
        </authorList>
    </citation>
    <scope>NUCLEOTIDE SEQUENCE [LARGE SCALE GENOMIC DNA]</scope>
    <source>
        <strain evidence="2 3">LMG 29544</strain>
    </source>
</reference>
<dbReference type="AlphaFoldDB" id="A0A4R8L705"/>
<organism evidence="2 3">
    <name type="scientific">Paraburkholderia rhizosphaerae</name>
    <dbReference type="NCBI Taxonomy" id="480658"/>
    <lineage>
        <taxon>Bacteria</taxon>
        <taxon>Pseudomonadati</taxon>
        <taxon>Pseudomonadota</taxon>
        <taxon>Betaproteobacteria</taxon>
        <taxon>Burkholderiales</taxon>
        <taxon>Burkholderiaceae</taxon>
        <taxon>Paraburkholderia</taxon>
    </lineage>
</organism>
<sequence length="104" mass="11043">MKLFFPNIPGKSLTVVVIDYAPGGDSPPHENANSTFIYAHVVSGAIESQVKDGPKRVYQAGEGFFGEPGALHRVSRNASKTETAKLLAMFFVDTGGEALTHPPG</sequence>
<proteinExistence type="predicted"/>
<protein>
    <submittedName>
        <fullName evidence="2">Quercetin dioxygenase-like cupin family protein</fullName>
    </submittedName>
</protein>
<feature type="domain" description="Cupin type-2" evidence="1">
    <location>
        <begin position="17"/>
        <end position="89"/>
    </location>
</feature>
<name>A0A4R8L705_9BURK</name>
<keyword evidence="2" id="KW-0223">Dioxygenase</keyword>
<dbReference type="InterPro" id="IPR013096">
    <property type="entry name" value="Cupin_2"/>
</dbReference>
<dbReference type="OrthoDB" id="9813436at2"/>
<dbReference type="Proteomes" id="UP000295509">
    <property type="component" value="Unassembled WGS sequence"/>
</dbReference>
<dbReference type="CDD" id="cd02234">
    <property type="entry name" value="cupin_BLR7677-like"/>
    <property type="match status" value="1"/>
</dbReference>
<dbReference type="EMBL" id="SORE01000034">
    <property type="protein sequence ID" value="TDY37829.1"/>
    <property type="molecule type" value="Genomic_DNA"/>
</dbReference>
<evidence type="ECO:0000313" key="2">
    <source>
        <dbReference type="EMBL" id="TDY37829.1"/>
    </source>
</evidence>
<accession>A0A4R8L705</accession>
<comment type="caution">
    <text evidence="2">The sequence shown here is derived from an EMBL/GenBank/DDBJ whole genome shotgun (WGS) entry which is preliminary data.</text>
</comment>
<keyword evidence="2" id="KW-0560">Oxidoreductase</keyword>
<dbReference type="PANTHER" id="PTHR38599:SF1">
    <property type="entry name" value="CUPIN DOMAIN PROTEIN (AFU_ORTHOLOGUE AFUA_3G13620)"/>
    <property type="match status" value="1"/>
</dbReference>
<dbReference type="PANTHER" id="PTHR38599">
    <property type="entry name" value="CUPIN DOMAIN PROTEIN (AFU_ORTHOLOGUE AFUA_3G13620)"/>
    <property type="match status" value="1"/>
</dbReference>
<gene>
    <name evidence="2" type="ORF">BX592_13425</name>
</gene>
<keyword evidence="3" id="KW-1185">Reference proteome</keyword>
<dbReference type="RefSeq" id="WP_134196946.1">
    <property type="nucleotide sequence ID" value="NZ_JBHLUW010000051.1"/>
</dbReference>
<evidence type="ECO:0000313" key="3">
    <source>
        <dbReference type="Proteomes" id="UP000295509"/>
    </source>
</evidence>
<dbReference type="Pfam" id="PF07883">
    <property type="entry name" value="Cupin_2"/>
    <property type="match status" value="1"/>
</dbReference>
<evidence type="ECO:0000259" key="1">
    <source>
        <dbReference type="Pfam" id="PF07883"/>
    </source>
</evidence>
<dbReference type="Gene3D" id="2.60.120.10">
    <property type="entry name" value="Jelly Rolls"/>
    <property type="match status" value="1"/>
</dbReference>
<dbReference type="SUPFAM" id="SSF51182">
    <property type="entry name" value="RmlC-like cupins"/>
    <property type="match status" value="1"/>
</dbReference>
<dbReference type="InterPro" id="IPR014710">
    <property type="entry name" value="RmlC-like_jellyroll"/>
</dbReference>
<dbReference type="InterPro" id="IPR011051">
    <property type="entry name" value="RmlC_Cupin_sf"/>
</dbReference>
<dbReference type="GO" id="GO:0051213">
    <property type="term" value="F:dioxygenase activity"/>
    <property type="evidence" value="ECO:0007669"/>
    <property type="project" value="UniProtKB-KW"/>
</dbReference>